<evidence type="ECO:0000313" key="1">
    <source>
        <dbReference type="EMBL" id="CBW22595.1"/>
    </source>
</evidence>
<reference evidence="1 2" key="1">
    <citation type="journal article" date="2010" name="Microbiology">
        <title>Twenty-eight divergent polysaccharide loci specifying within- and amongst-strain capsule diversity in three strains of Bacteroides fragilis.</title>
        <authorList>
            <person name="Patrick S."/>
            <person name="Blakely G.W."/>
            <person name="Houston S."/>
            <person name="Moore J."/>
            <person name="Abratt V.R."/>
            <person name="Bertalan M."/>
            <person name="Cerdeno-Tarraga A.M."/>
            <person name="Quail M.A."/>
            <person name="Corton N."/>
            <person name="Corton C."/>
            <person name="Bignell A."/>
            <person name="Barron A."/>
            <person name="Clark L."/>
            <person name="Bentley S.D."/>
            <person name="Parkhill J."/>
        </authorList>
    </citation>
    <scope>NUCLEOTIDE SEQUENCE [LARGE SCALE GENOMIC DNA]</scope>
    <source>
        <strain evidence="1 2">638R</strain>
    </source>
</reference>
<evidence type="ECO:0000313" key="2">
    <source>
        <dbReference type="Proteomes" id="UP000008560"/>
    </source>
</evidence>
<dbReference type="HOGENOM" id="CLU_2785163_0_0_10"/>
<sequence>MIFSEKTKTQPIIKEQVWAAWLRVRSHHTKKTKVVHCYKSSRRRSTDKTFPVTFDFLGYKFCPISIPP</sequence>
<dbReference type="AlphaFoldDB" id="E1WW30"/>
<dbReference type="EMBL" id="FQ312004">
    <property type="protein sequence ID" value="CBW22595.1"/>
    <property type="molecule type" value="Genomic_DNA"/>
</dbReference>
<gene>
    <name evidence="1" type="ordered locus">BF638R_2075</name>
</gene>
<organism evidence="1 2">
    <name type="scientific">Bacteroides fragilis (strain 638R)</name>
    <dbReference type="NCBI Taxonomy" id="862962"/>
    <lineage>
        <taxon>Bacteria</taxon>
        <taxon>Pseudomonadati</taxon>
        <taxon>Bacteroidota</taxon>
        <taxon>Bacteroidia</taxon>
        <taxon>Bacteroidales</taxon>
        <taxon>Bacteroidaceae</taxon>
        <taxon>Bacteroides</taxon>
    </lineage>
</organism>
<dbReference type="KEGG" id="bfg:BF638R_2075"/>
<name>E1WW30_BACF6</name>
<proteinExistence type="predicted"/>
<dbReference type="Proteomes" id="UP000008560">
    <property type="component" value="Chromosome"/>
</dbReference>
<accession>E1WW30</accession>
<protein>
    <submittedName>
        <fullName evidence="1">Uncharacterized protein</fullName>
    </submittedName>
</protein>